<dbReference type="Proteomes" id="UP000541185">
    <property type="component" value="Unassembled WGS sequence"/>
</dbReference>
<organism evidence="1 2">
    <name type="scientific">Ramlibacter agri</name>
    <dbReference type="NCBI Taxonomy" id="2728837"/>
    <lineage>
        <taxon>Bacteria</taxon>
        <taxon>Pseudomonadati</taxon>
        <taxon>Pseudomonadota</taxon>
        <taxon>Betaproteobacteria</taxon>
        <taxon>Burkholderiales</taxon>
        <taxon>Comamonadaceae</taxon>
        <taxon>Ramlibacter</taxon>
    </lineage>
</organism>
<accession>A0A848H3S8</accession>
<dbReference type="RefSeq" id="WP_169418323.1">
    <property type="nucleotide sequence ID" value="NZ_JABBFX010000001.1"/>
</dbReference>
<keyword evidence="2" id="KW-1185">Reference proteome</keyword>
<name>A0A848H3S8_9BURK</name>
<dbReference type="EMBL" id="JABBFX010000001">
    <property type="protein sequence ID" value="NML44169.1"/>
    <property type="molecule type" value="Genomic_DNA"/>
</dbReference>
<evidence type="ECO:0000313" key="1">
    <source>
        <dbReference type="EMBL" id="NML44169.1"/>
    </source>
</evidence>
<dbReference type="AlphaFoldDB" id="A0A848H3S8"/>
<proteinExistence type="predicted"/>
<reference evidence="1 2" key="1">
    <citation type="submission" date="2020-04" db="EMBL/GenBank/DDBJ databases">
        <title>Ramlibacter sp. G-1-2-2 isolated from soil.</title>
        <authorList>
            <person name="Dahal R.H."/>
        </authorList>
    </citation>
    <scope>NUCLEOTIDE SEQUENCE [LARGE SCALE GENOMIC DNA]</scope>
    <source>
        <strain evidence="1 2">G-1-2-2</strain>
    </source>
</reference>
<protein>
    <submittedName>
        <fullName evidence="1">Uncharacterized protein</fullName>
    </submittedName>
</protein>
<comment type="caution">
    <text evidence="1">The sequence shown here is derived from an EMBL/GenBank/DDBJ whole genome shotgun (WGS) entry which is preliminary data.</text>
</comment>
<sequence>MNDPVEALVTDLLAWIGPGRPYAEVMDAWRTSCPRLPVWEEANLRGYVCCERQHVSLTPEGVQHLRAGR</sequence>
<evidence type="ECO:0000313" key="2">
    <source>
        <dbReference type="Proteomes" id="UP000541185"/>
    </source>
</evidence>
<gene>
    <name evidence="1" type="ORF">HHL11_10440</name>
</gene>